<dbReference type="EMBL" id="CAJVQC010033992">
    <property type="protein sequence ID" value="CAG8755345.1"/>
    <property type="molecule type" value="Genomic_DNA"/>
</dbReference>
<sequence>QMVNLLKLFEEITRHICRLKYPTLNLVYLYIRTLKNNFVPKVENEKLFKAWINLIYGTEDSDTGTNSSLSSDNEADIPSAENW</sequence>
<protein>
    <submittedName>
        <fullName evidence="1">16286_t:CDS:1</fullName>
    </submittedName>
</protein>
<dbReference type="Proteomes" id="UP000789920">
    <property type="component" value="Unassembled WGS sequence"/>
</dbReference>
<evidence type="ECO:0000313" key="1">
    <source>
        <dbReference type="EMBL" id="CAG8755345.1"/>
    </source>
</evidence>
<gene>
    <name evidence="1" type="ORF">RPERSI_LOCUS14618</name>
</gene>
<name>A0ACA9QR47_9GLOM</name>
<comment type="caution">
    <text evidence="1">The sequence shown here is derived from an EMBL/GenBank/DDBJ whole genome shotgun (WGS) entry which is preliminary data.</text>
</comment>
<feature type="non-terminal residue" evidence="1">
    <location>
        <position position="1"/>
    </location>
</feature>
<keyword evidence="2" id="KW-1185">Reference proteome</keyword>
<proteinExistence type="predicted"/>
<accession>A0ACA9QR47</accession>
<reference evidence="1" key="1">
    <citation type="submission" date="2021-06" db="EMBL/GenBank/DDBJ databases">
        <authorList>
            <person name="Kallberg Y."/>
            <person name="Tangrot J."/>
            <person name="Rosling A."/>
        </authorList>
    </citation>
    <scope>NUCLEOTIDE SEQUENCE</scope>
    <source>
        <strain evidence="1">MA461A</strain>
    </source>
</reference>
<evidence type="ECO:0000313" key="2">
    <source>
        <dbReference type="Proteomes" id="UP000789920"/>
    </source>
</evidence>
<organism evidence="1 2">
    <name type="scientific">Racocetra persica</name>
    <dbReference type="NCBI Taxonomy" id="160502"/>
    <lineage>
        <taxon>Eukaryota</taxon>
        <taxon>Fungi</taxon>
        <taxon>Fungi incertae sedis</taxon>
        <taxon>Mucoromycota</taxon>
        <taxon>Glomeromycotina</taxon>
        <taxon>Glomeromycetes</taxon>
        <taxon>Diversisporales</taxon>
        <taxon>Gigasporaceae</taxon>
        <taxon>Racocetra</taxon>
    </lineage>
</organism>